<comment type="subcellular location">
    <subcellularLocation>
        <location evidence="1">Nucleus</location>
    </subcellularLocation>
</comment>
<dbReference type="SUPFAM" id="SSF46689">
    <property type="entry name" value="Homeodomain-like"/>
    <property type="match status" value="1"/>
</dbReference>
<keyword evidence="6" id="KW-1185">Reference proteome</keyword>
<gene>
    <name evidence="5" type="ORF">RIF29_13123</name>
</gene>
<evidence type="ECO:0000313" key="6">
    <source>
        <dbReference type="Proteomes" id="UP001372338"/>
    </source>
</evidence>
<dbReference type="InterPro" id="IPR009057">
    <property type="entry name" value="Homeodomain-like_sf"/>
</dbReference>
<organism evidence="5 6">
    <name type="scientific">Crotalaria pallida</name>
    <name type="common">Smooth rattlebox</name>
    <name type="synonym">Crotalaria striata</name>
    <dbReference type="NCBI Taxonomy" id="3830"/>
    <lineage>
        <taxon>Eukaryota</taxon>
        <taxon>Viridiplantae</taxon>
        <taxon>Streptophyta</taxon>
        <taxon>Embryophyta</taxon>
        <taxon>Tracheophyta</taxon>
        <taxon>Spermatophyta</taxon>
        <taxon>Magnoliopsida</taxon>
        <taxon>eudicotyledons</taxon>
        <taxon>Gunneridae</taxon>
        <taxon>Pentapetalae</taxon>
        <taxon>rosids</taxon>
        <taxon>fabids</taxon>
        <taxon>Fabales</taxon>
        <taxon>Fabaceae</taxon>
        <taxon>Papilionoideae</taxon>
        <taxon>50 kb inversion clade</taxon>
        <taxon>genistoids sensu lato</taxon>
        <taxon>core genistoids</taxon>
        <taxon>Crotalarieae</taxon>
        <taxon>Crotalaria</taxon>
    </lineage>
</organism>
<dbReference type="InterPro" id="IPR001005">
    <property type="entry name" value="SANT/Myb"/>
</dbReference>
<protein>
    <submittedName>
        <fullName evidence="5">Uncharacterized protein</fullName>
    </submittedName>
</protein>
<evidence type="ECO:0000259" key="3">
    <source>
        <dbReference type="PROSITE" id="PS50090"/>
    </source>
</evidence>
<proteinExistence type="predicted"/>
<dbReference type="PANTHER" id="PTHR46993">
    <property type="entry name" value="MYB TRANSCRIPTION FACTOR"/>
    <property type="match status" value="1"/>
</dbReference>
<comment type="caution">
    <text evidence="5">The sequence shown here is derived from an EMBL/GenBank/DDBJ whole genome shotgun (WGS) entry which is preliminary data.</text>
</comment>
<evidence type="ECO:0000313" key="5">
    <source>
        <dbReference type="EMBL" id="KAK7283545.1"/>
    </source>
</evidence>
<dbReference type="GO" id="GO:0005634">
    <property type="term" value="C:nucleus"/>
    <property type="evidence" value="ECO:0007669"/>
    <property type="project" value="UniProtKB-SubCell"/>
</dbReference>
<dbReference type="Gene3D" id="1.10.10.60">
    <property type="entry name" value="Homeodomain-like"/>
    <property type="match status" value="1"/>
</dbReference>
<sequence>MSVTDTLINKLLLTTPSPLPPCSNTTQLKKALLLRTLEGAVSTATITHTTLETLEVIEELHHCDATASPVTPSIPAAYCAVALECTLKFLHDDEDDVYNPNYVKAIKRIWQGRIWHMDPSNRKGGSGDGCLLFSAELKHWRKEIEASLADPQLAKRLARFNTRRNAISKLKAYLAQAWAELGPSFIELAVSLLKNKPKCLNLGGDNAGACDLVSERERDMGGVGIEKEGSDKLGVNYSLPHPNQVAVMEIRERNETYVEDVGLSKTCRNVGTGVEEANPTTTGRKDGTSVEVLDSPKPCGKIHSLPPRPDVQLETLVKDHRESRFHLPTPKRKIVSPLKKHEQVNIIKRRKAKKWSAVEEETLRTAVHEVGEGNWKVILSIHPDVFSERTPTDLKDKWRNMTRYGGI</sequence>
<dbReference type="PANTHER" id="PTHR46993:SF6">
    <property type="entry name" value="MYB TRANSCRIPTION FACTOR"/>
    <property type="match status" value="1"/>
</dbReference>
<dbReference type="EMBL" id="JAYWIO010000002">
    <property type="protein sequence ID" value="KAK7283545.1"/>
    <property type="molecule type" value="Genomic_DNA"/>
</dbReference>
<keyword evidence="2" id="KW-0539">Nucleus</keyword>
<feature type="domain" description="Myb-like" evidence="3">
    <location>
        <begin position="347"/>
        <end position="402"/>
    </location>
</feature>
<dbReference type="Pfam" id="PF00249">
    <property type="entry name" value="Myb_DNA-binding"/>
    <property type="match status" value="1"/>
</dbReference>
<dbReference type="PROSITE" id="PS51294">
    <property type="entry name" value="HTH_MYB"/>
    <property type="match status" value="1"/>
</dbReference>
<evidence type="ECO:0000256" key="1">
    <source>
        <dbReference type="ARBA" id="ARBA00004123"/>
    </source>
</evidence>
<dbReference type="InterPro" id="IPR017930">
    <property type="entry name" value="Myb_dom"/>
</dbReference>
<accession>A0AAN9INX1</accession>
<name>A0AAN9INX1_CROPI</name>
<reference evidence="5 6" key="1">
    <citation type="submission" date="2024-01" db="EMBL/GenBank/DDBJ databases">
        <title>The genomes of 5 underutilized Papilionoideae crops provide insights into root nodulation and disease resistanc.</title>
        <authorList>
            <person name="Yuan L."/>
        </authorList>
    </citation>
    <scope>NUCLEOTIDE SEQUENCE [LARGE SCALE GENOMIC DNA]</scope>
    <source>
        <strain evidence="5">ZHUSHIDOU_FW_LH</strain>
        <tissue evidence="5">Leaf</tissue>
    </source>
</reference>
<dbReference type="Proteomes" id="UP001372338">
    <property type="component" value="Unassembled WGS sequence"/>
</dbReference>
<dbReference type="SMART" id="SM00717">
    <property type="entry name" value="SANT"/>
    <property type="match status" value="1"/>
</dbReference>
<evidence type="ECO:0000259" key="4">
    <source>
        <dbReference type="PROSITE" id="PS51294"/>
    </source>
</evidence>
<dbReference type="PROSITE" id="PS50090">
    <property type="entry name" value="MYB_LIKE"/>
    <property type="match status" value="1"/>
</dbReference>
<evidence type="ECO:0000256" key="2">
    <source>
        <dbReference type="ARBA" id="ARBA00023242"/>
    </source>
</evidence>
<dbReference type="AlphaFoldDB" id="A0AAN9INX1"/>
<feature type="domain" description="HTH myb-type" evidence="4">
    <location>
        <begin position="347"/>
        <end position="406"/>
    </location>
</feature>
<dbReference type="CDD" id="cd11660">
    <property type="entry name" value="SANT_TRF"/>
    <property type="match status" value="1"/>
</dbReference>